<reference evidence="1" key="1">
    <citation type="submission" date="2022-03" db="EMBL/GenBank/DDBJ databases">
        <authorList>
            <person name="Brunel B."/>
        </authorList>
    </citation>
    <scope>NUCLEOTIDE SEQUENCE</scope>
    <source>
        <strain evidence="1">STM4922sample</strain>
    </source>
</reference>
<proteinExistence type="predicted"/>
<dbReference type="Proteomes" id="UP001152604">
    <property type="component" value="Unassembled WGS sequence"/>
</dbReference>
<accession>A0ABM9E945</accession>
<protein>
    <submittedName>
        <fullName evidence="1">Uncharacterized protein</fullName>
    </submittedName>
</protein>
<comment type="caution">
    <text evidence="1">The sequence shown here is derived from an EMBL/GenBank/DDBJ whole genome shotgun (WGS) entry which is preliminary data.</text>
</comment>
<keyword evidence="2" id="KW-1185">Reference proteome</keyword>
<sequence>MRQKACEWDGFERLIENVAAARIVKGASTARKATFD</sequence>
<evidence type="ECO:0000313" key="1">
    <source>
        <dbReference type="EMBL" id="CAH2405695.1"/>
    </source>
</evidence>
<dbReference type="EMBL" id="CAKXZS010000034">
    <property type="protein sequence ID" value="CAH2405695.1"/>
    <property type="molecule type" value="Genomic_DNA"/>
</dbReference>
<gene>
    <name evidence="1" type="ORF">MES4922_40386</name>
</gene>
<evidence type="ECO:0000313" key="2">
    <source>
        <dbReference type="Proteomes" id="UP001152604"/>
    </source>
</evidence>
<organism evidence="1 2">
    <name type="scientific">Mesorhizobium ventifaucium</name>
    <dbReference type="NCBI Taxonomy" id="666020"/>
    <lineage>
        <taxon>Bacteria</taxon>
        <taxon>Pseudomonadati</taxon>
        <taxon>Pseudomonadota</taxon>
        <taxon>Alphaproteobacteria</taxon>
        <taxon>Hyphomicrobiales</taxon>
        <taxon>Phyllobacteriaceae</taxon>
        <taxon>Mesorhizobium</taxon>
    </lineage>
</organism>
<name>A0ABM9E945_9HYPH</name>